<comment type="similarity">
    <text evidence="3 7">Belongs to the metallo-beta-lactamase superfamily. Glyoxalase II family.</text>
</comment>
<dbReference type="PANTHER" id="PTHR43705:SF1">
    <property type="entry name" value="HYDROXYACYLGLUTATHIONE HYDROLASE GLOB"/>
    <property type="match status" value="1"/>
</dbReference>
<evidence type="ECO:0000256" key="1">
    <source>
        <dbReference type="ARBA" id="ARBA00001623"/>
    </source>
</evidence>
<evidence type="ECO:0000313" key="9">
    <source>
        <dbReference type="EMBL" id="GBL45029.1"/>
    </source>
</evidence>
<feature type="binding site" evidence="7">
    <location>
        <position position="56"/>
    </location>
    <ligand>
        <name>Zn(2+)</name>
        <dbReference type="ChEBI" id="CHEBI:29105"/>
        <label>1</label>
    </ligand>
</feature>
<evidence type="ECO:0000256" key="6">
    <source>
        <dbReference type="ARBA" id="ARBA00022833"/>
    </source>
</evidence>
<feature type="binding site" evidence="7">
    <location>
        <position position="131"/>
    </location>
    <ligand>
        <name>Zn(2+)</name>
        <dbReference type="ChEBI" id="CHEBI:29105"/>
        <label>1</label>
    </ligand>
</feature>
<dbReference type="InterPro" id="IPR035680">
    <property type="entry name" value="Clx_II_MBL"/>
</dbReference>
<dbReference type="Pfam" id="PF16123">
    <property type="entry name" value="HAGH_C"/>
    <property type="match status" value="1"/>
</dbReference>
<evidence type="ECO:0000256" key="3">
    <source>
        <dbReference type="ARBA" id="ARBA00006759"/>
    </source>
</evidence>
<dbReference type="SUPFAM" id="SSF56281">
    <property type="entry name" value="Metallo-hydrolase/oxidoreductase"/>
    <property type="match status" value="1"/>
</dbReference>
<evidence type="ECO:0000313" key="10">
    <source>
        <dbReference type="Proteomes" id="UP000286806"/>
    </source>
</evidence>
<dbReference type="EC" id="3.1.2.6" evidence="7"/>
<feature type="binding site" evidence="7">
    <location>
        <position position="114"/>
    </location>
    <ligand>
        <name>Zn(2+)</name>
        <dbReference type="ChEBI" id="CHEBI:29105"/>
        <label>1</label>
    </ligand>
</feature>
<dbReference type="InterPro" id="IPR017782">
    <property type="entry name" value="Hydroxyacylglutathione_Hdrlase"/>
</dbReference>
<feature type="domain" description="Metallo-beta-lactamase" evidence="8">
    <location>
        <begin position="15"/>
        <end position="169"/>
    </location>
</feature>
<organism evidence="9 10">
    <name type="scientific">Sulfuriferula multivorans</name>
    <dbReference type="NCBI Taxonomy" id="1559896"/>
    <lineage>
        <taxon>Bacteria</taxon>
        <taxon>Pseudomonadati</taxon>
        <taxon>Pseudomonadota</taxon>
        <taxon>Betaproteobacteria</taxon>
        <taxon>Nitrosomonadales</taxon>
        <taxon>Sulfuricellaceae</taxon>
        <taxon>Sulfuriferula</taxon>
    </lineage>
</organism>
<dbReference type="UniPathway" id="UPA00619">
    <property type="reaction ID" value="UER00676"/>
</dbReference>
<keyword evidence="10" id="KW-1185">Reference proteome</keyword>
<dbReference type="InterPro" id="IPR032282">
    <property type="entry name" value="HAGH_C"/>
</dbReference>
<dbReference type="AlphaFoldDB" id="A0A401JBP9"/>
<comment type="pathway">
    <text evidence="2 7">Secondary metabolite metabolism; methylglyoxal degradation; (R)-lactate from methylglyoxal: step 2/2.</text>
</comment>
<dbReference type="Proteomes" id="UP000286806">
    <property type="component" value="Unassembled WGS sequence"/>
</dbReference>
<dbReference type="InterPro" id="IPR036866">
    <property type="entry name" value="RibonucZ/Hydroxyglut_hydro"/>
</dbReference>
<dbReference type="HAMAP" id="MF_01374">
    <property type="entry name" value="Glyoxalase_2"/>
    <property type="match status" value="1"/>
</dbReference>
<proteinExistence type="inferred from homology"/>
<feature type="binding site" evidence="7">
    <location>
        <position position="61"/>
    </location>
    <ligand>
        <name>Zn(2+)</name>
        <dbReference type="ChEBI" id="CHEBI:29105"/>
        <label>2</label>
    </ligand>
</feature>
<dbReference type="InterPro" id="IPR050110">
    <property type="entry name" value="Glyoxalase_II_hydrolase"/>
</dbReference>
<dbReference type="GO" id="GO:0046872">
    <property type="term" value="F:metal ion binding"/>
    <property type="evidence" value="ECO:0007669"/>
    <property type="project" value="UniProtKB-KW"/>
</dbReference>
<keyword evidence="4 7" id="KW-0479">Metal-binding</keyword>
<keyword evidence="6 7" id="KW-0862">Zinc</keyword>
<dbReference type="OrthoDB" id="9802248at2"/>
<dbReference type="RefSeq" id="WP_124703869.1">
    <property type="nucleotide sequence ID" value="NZ_BGOW01000004.1"/>
</dbReference>
<feature type="binding site" evidence="7">
    <location>
        <position position="60"/>
    </location>
    <ligand>
        <name>Zn(2+)</name>
        <dbReference type="ChEBI" id="CHEBI:29105"/>
        <label>2</label>
    </ligand>
</feature>
<comment type="function">
    <text evidence="7">Thiolesterase that catalyzes the hydrolysis of S-D-lactoyl-glutathione to form glutathione and D-lactic acid.</text>
</comment>
<feature type="binding site" evidence="7">
    <location>
        <position position="131"/>
    </location>
    <ligand>
        <name>Zn(2+)</name>
        <dbReference type="ChEBI" id="CHEBI:29105"/>
        <label>2</label>
    </ligand>
</feature>
<name>A0A401JBP9_9PROT</name>
<evidence type="ECO:0000256" key="4">
    <source>
        <dbReference type="ARBA" id="ARBA00022723"/>
    </source>
</evidence>
<dbReference type="GO" id="GO:0004416">
    <property type="term" value="F:hydroxyacylglutathione hydrolase activity"/>
    <property type="evidence" value="ECO:0007669"/>
    <property type="project" value="UniProtKB-UniRule"/>
</dbReference>
<dbReference type="SMART" id="SM00849">
    <property type="entry name" value="Lactamase_B"/>
    <property type="match status" value="1"/>
</dbReference>
<accession>A0A401JBP9</accession>
<evidence type="ECO:0000256" key="5">
    <source>
        <dbReference type="ARBA" id="ARBA00022801"/>
    </source>
</evidence>
<evidence type="ECO:0000259" key="8">
    <source>
        <dbReference type="SMART" id="SM00849"/>
    </source>
</evidence>
<evidence type="ECO:0000256" key="2">
    <source>
        <dbReference type="ARBA" id="ARBA00004963"/>
    </source>
</evidence>
<dbReference type="EMBL" id="BGOW01000004">
    <property type="protein sequence ID" value="GBL45029.1"/>
    <property type="molecule type" value="Genomic_DNA"/>
</dbReference>
<comment type="cofactor">
    <cofactor evidence="7">
        <name>Zn(2+)</name>
        <dbReference type="ChEBI" id="CHEBI:29105"/>
    </cofactor>
    <text evidence="7">Binds 2 Zn(2+) ions per subunit.</text>
</comment>
<dbReference type="PANTHER" id="PTHR43705">
    <property type="entry name" value="HYDROXYACYLGLUTATHIONE HYDROLASE"/>
    <property type="match status" value="1"/>
</dbReference>
<comment type="caution">
    <text evidence="9">The sequence shown here is derived from an EMBL/GenBank/DDBJ whole genome shotgun (WGS) entry which is preliminary data.</text>
</comment>
<dbReference type="NCBIfam" id="TIGR03413">
    <property type="entry name" value="GSH_gloB"/>
    <property type="match status" value="1"/>
</dbReference>
<protein>
    <recommendedName>
        <fullName evidence="7">Hydroxyacylglutathione hydrolase</fullName>
        <ecNumber evidence="7">3.1.2.6</ecNumber>
    </recommendedName>
    <alternativeName>
        <fullName evidence="7">Glyoxalase II</fullName>
        <shortName evidence="7">Glx II</shortName>
    </alternativeName>
</protein>
<evidence type="ECO:0000256" key="7">
    <source>
        <dbReference type="HAMAP-Rule" id="MF_01374"/>
    </source>
</evidence>
<sequence>MHSDIFLTPVRAFTDNYIWVIHRGNFAVVVDPGDAQPVIRFLRDKHLQLVAILTTHHHADHTGGNLALLEHYPVPVYGPASETIPGITQPLHDGDIVSLPELMLDLHVLNVPGHTAGHIAYYGTGSLLCGDTLFAAGCGRLFEGTPAQMATSLARLAQLPDDTAVYCAHEYTLANIDFALSVDGANPALIERARIEREKRAVDLPTLPSSIGLEKATNPFLRCHLSALHKVAETWAGQSLADDIAVFAALREMKNVFRA</sequence>
<dbReference type="InterPro" id="IPR001279">
    <property type="entry name" value="Metallo-B-lactamas"/>
</dbReference>
<comment type="subunit">
    <text evidence="7">Monomer.</text>
</comment>
<dbReference type="Gene3D" id="3.60.15.10">
    <property type="entry name" value="Ribonuclease Z/Hydroxyacylglutathione hydrolase-like"/>
    <property type="match status" value="1"/>
</dbReference>
<dbReference type="CDD" id="cd07723">
    <property type="entry name" value="hydroxyacylglutathione_hydrolase_MBL-fold"/>
    <property type="match status" value="1"/>
</dbReference>
<feature type="binding site" evidence="7">
    <location>
        <position position="169"/>
    </location>
    <ligand>
        <name>Zn(2+)</name>
        <dbReference type="ChEBI" id="CHEBI:29105"/>
        <label>2</label>
    </ligand>
</feature>
<feature type="binding site" evidence="7">
    <location>
        <position position="58"/>
    </location>
    <ligand>
        <name>Zn(2+)</name>
        <dbReference type="ChEBI" id="CHEBI:29105"/>
        <label>1</label>
    </ligand>
</feature>
<gene>
    <name evidence="7" type="primary">gloB</name>
    <name evidence="9" type="ORF">SFMTTN_0833</name>
</gene>
<comment type="catalytic activity">
    <reaction evidence="1 7">
        <text>an S-(2-hydroxyacyl)glutathione + H2O = a 2-hydroxy carboxylate + glutathione + H(+)</text>
        <dbReference type="Rhea" id="RHEA:21864"/>
        <dbReference type="ChEBI" id="CHEBI:15377"/>
        <dbReference type="ChEBI" id="CHEBI:15378"/>
        <dbReference type="ChEBI" id="CHEBI:57925"/>
        <dbReference type="ChEBI" id="CHEBI:58896"/>
        <dbReference type="ChEBI" id="CHEBI:71261"/>
        <dbReference type="EC" id="3.1.2.6"/>
    </reaction>
</comment>
<reference evidence="9 10" key="1">
    <citation type="journal article" date="2019" name="Front. Microbiol.">
        <title>Genomes of Neutrophilic Sulfur-Oxidizing Chemolithoautotrophs Representing 9 Proteobacterial Species From 8 Genera.</title>
        <authorList>
            <person name="Watanabe T."/>
            <person name="Kojima H."/>
            <person name="Umezawa K."/>
            <person name="Hori C."/>
            <person name="Takasuka T.E."/>
            <person name="Kato Y."/>
            <person name="Fukui M."/>
        </authorList>
    </citation>
    <scope>NUCLEOTIDE SEQUENCE [LARGE SCALE GENOMIC DNA]</scope>
    <source>
        <strain evidence="9 10">TTN</strain>
    </source>
</reference>
<dbReference type="GO" id="GO:0019243">
    <property type="term" value="P:methylglyoxal catabolic process to D-lactate via S-lactoyl-glutathione"/>
    <property type="evidence" value="ECO:0007669"/>
    <property type="project" value="UniProtKB-UniRule"/>
</dbReference>
<dbReference type="PIRSF" id="PIRSF005457">
    <property type="entry name" value="Glx"/>
    <property type="match status" value="1"/>
</dbReference>
<keyword evidence="5 7" id="KW-0378">Hydrolase</keyword>
<dbReference type="Pfam" id="PF00753">
    <property type="entry name" value="Lactamase_B"/>
    <property type="match status" value="1"/>
</dbReference>